<dbReference type="CDD" id="cd18186">
    <property type="entry name" value="BTB_POZ_ZBTB_KLHL-like"/>
    <property type="match status" value="1"/>
</dbReference>
<name>A0A914PG54_9BILA</name>
<reference evidence="3" key="1">
    <citation type="submission" date="2022-11" db="UniProtKB">
        <authorList>
            <consortium name="WormBaseParasite"/>
        </authorList>
    </citation>
    <scope>IDENTIFICATION</scope>
</reference>
<evidence type="ECO:0000313" key="3">
    <source>
        <dbReference type="WBParaSite" id="PDA_v2.g13754.t1"/>
    </source>
</evidence>
<feature type="domain" description="BTB" evidence="1">
    <location>
        <begin position="36"/>
        <end position="102"/>
    </location>
</feature>
<sequence>MFALPFDETLSDNCFNEMQKERYEIFKSQDLEKGRFDIVFEIEEKKLHAHSFVLTSVSEYMHALLSERWTNKDEPVKIGTYSYDNFYQFLCFLYTGKCEVTNENVFKLVDMAEFFGVSSFKKFCDKVLTYQLCGEYGEELFTVENVEELTEFAFKYSLKEFVDSIREYFLNWGGIDEMFKSESFLAFKKPFIEFLVSVGRKDDKFFEGMYKWSENKVKKQNDVNDETFNLLEAVKAEMNTILPQIEFSMMSFKFMKDFVVEKGFLLSPAEFKQYFKCRQNRCYTESGLVEFIYELAEKQALQKQKMAPNDENFNTADSIKADLSEVLPIVKFHKINQEFLTDFVEQ</sequence>
<proteinExistence type="predicted"/>
<dbReference type="InterPro" id="IPR051481">
    <property type="entry name" value="BTB-POZ/Galectin-3-binding"/>
</dbReference>
<dbReference type="PANTHER" id="PTHR24410">
    <property type="entry name" value="HL07962P-RELATED"/>
    <property type="match status" value="1"/>
</dbReference>
<dbReference type="InterPro" id="IPR011333">
    <property type="entry name" value="SKP1/BTB/POZ_sf"/>
</dbReference>
<keyword evidence="2" id="KW-1185">Reference proteome</keyword>
<dbReference type="SMART" id="SM00225">
    <property type="entry name" value="BTB"/>
    <property type="match status" value="1"/>
</dbReference>
<dbReference type="InterPro" id="IPR000210">
    <property type="entry name" value="BTB/POZ_dom"/>
</dbReference>
<organism evidence="2 3">
    <name type="scientific">Panagrolaimus davidi</name>
    <dbReference type="NCBI Taxonomy" id="227884"/>
    <lineage>
        <taxon>Eukaryota</taxon>
        <taxon>Metazoa</taxon>
        <taxon>Ecdysozoa</taxon>
        <taxon>Nematoda</taxon>
        <taxon>Chromadorea</taxon>
        <taxon>Rhabditida</taxon>
        <taxon>Tylenchina</taxon>
        <taxon>Panagrolaimomorpha</taxon>
        <taxon>Panagrolaimoidea</taxon>
        <taxon>Panagrolaimidae</taxon>
        <taxon>Panagrolaimus</taxon>
    </lineage>
</organism>
<dbReference type="Pfam" id="PF00651">
    <property type="entry name" value="BTB"/>
    <property type="match status" value="1"/>
</dbReference>
<dbReference type="Gene3D" id="3.30.710.10">
    <property type="entry name" value="Potassium Channel Kv1.1, Chain A"/>
    <property type="match status" value="1"/>
</dbReference>
<dbReference type="PANTHER" id="PTHR24410:SF23">
    <property type="entry name" value="BTB DOMAIN-CONTAINING PROTEIN-RELATED"/>
    <property type="match status" value="1"/>
</dbReference>
<evidence type="ECO:0000259" key="1">
    <source>
        <dbReference type="PROSITE" id="PS50097"/>
    </source>
</evidence>
<dbReference type="Proteomes" id="UP000887578">
    <property type="component" value="Unplaced"/>
</dbReference>
<evidence type="ECO:0000313" key="2">
    <source>
        <dbReference type="Proteomes" id="UP000887578"/>
    </source>
</evidence>
<accession>A0A914PG54</accession>
<dbReference type="AlphaFoldDB" id="A0A914PG54"/>
<dbReference type="PROSITE" id="PS50097">
    <property type="entry name" value="BTB"/>
    <property type="match status" value="1"/>
</dbReference>
<protein>
    <submittedName>
        <fullName evidence="3">BTB domain-containing protein</fullName>
    </submittedName>
</protein>
<dbReference type="WBParaSite" id="PDA_v2.g13754.t1">
    <property type="protein sequence ID" value="PDA_v2.g13754.t1"/>
    <property type="gene ID" value="PDA_v2.g13754"/>
</dbReference>
<dbReference type="SUPFAM" id="SSF54695">
    <property type="entry name" value="POZ domain"/>
    <property type="match status" value="1"/>
</dbReference>